<feature type="transmembrane region" description="Helical" evidence="22">
    <location>
        <begin position="85"/>
        <end position="105"/>
    </location>
</feature>
<keyword evidence="24" id="KW-1185">Reference proteome</keyword>
<evidence type="ECO:0000256" key="15">
    <source>
        <dbReference type="ARBA" id="ARBA00024225"/>
    </source>
</evidence>
<feature type="transmembrane region" description="Helical" evidence="22">
    <location>
        <begin position="12"/>
        <end position="32"/>
    </location>
</feature>
<evidence type="ECO:0000256" key="19">
    <source>
        <dbReference type="ARBA" id="ARBA00048457"/>
    </source>
</evidence>
<evidence type="ECO:0000256" key="5">
    <source>
        <dbReference type="ARBA" id="ARBA00022475"/>
    </source>
</evidence>
<keyword evidence="13" id="KW-0408">Iron</keyword>
<dbReference type="GO" id="GO:0005765">
    <property type="term" value="C:lysosomal membrane"/>
    <property type="evidence" value="ECO:0007669"/>
    <property type="project" value="TreeGrafter"/>
</dbReference>
<evidence type="ECO:0000256" key="21">
    <source>
        <dbReference type="SAM" id="MobiDB-lite"/>
    </source>
</evidence>
<name>A0A8B7SG72_HIPAR</name>
<dbReference type="PANTHER" id="PTHR10106">
    <property type="entry name" value="CYTOCHROME B561-RELATED"/>
    <property type="match status" value="1"/>
</dbReference>
<evidence type="ECO:0000256" key="16">
    <source>
        <dbReference type="ARBA" id="ARBA00024244"/>
    </source>
</evidence>
<feature type="transmembrane region" description="Helical" evidence="22">
    <location>
        <begin position="117"/>
        <end position="133"/>
    </location>
</feature>
<evidence type="ECO:0000256" key="4">
    <source>
        <dbReference type="ARBA" id="ARBA00022448"/>
    </source>
</evidence>
<keyword evidence="6" id="KW-0349">Heme</keyword>
<evidence type="ECO:0000256" key="14">
    <source>
        <dbReference type="ARBA" id="ARBA00023136"/>
    </source>
</evidence>
<keyword evidence="12" id="KW-0560">Oxidoreductase</keyword>
<evidence type="ECO:0000256" key="12">
    <source>
        <dbReference type="ARBA" id="ARBA00023002"/>
    </source>
</evidence>
<dbReference type="EC" id="7.2.1.3" evidence="15"/>
<sequence>MAMDGYRGFLGLLVSALLVGFLSVIFTLIWVLHYREGLGWDGGASEFNWHPVLVVTGFVFIQGIAIIVYRLPWTWKCSKLLMKSIHAGLNTIAAILAIISLVAAFDFHNASHIPNMYSLHSWVGMIAVILYISQEIGKNKQLLIGFFVFLLPLAPPSLRALLMPIHVYSGLFIFGTVIATVLMGVTEKLLFVLKKPAYSTFPPEGIFTNTLGLLILLFGALIFWIVTRPQWKRPKEPNSTLLQPNRGTPEGVEGSMATNFGNMDKSDSELNNEAAARKRNITLDEAGQRSTV</sequence>
<evidence type="ECO:0000256" key="2">
    <source>
        <dbReference type="ARBA" id="ARBA00004424"/>
    </source>
</evidence>
<dbReference type="GO" id="GO:0046872">
    <property type="term" value="F:metal ion binding"/>
    <property type="evidence" value="ECO:0007669"/>
    <property type="project" value="UniProtKB-KW"/>
</dbReference>
<dbReference type="Proteomes" id="UP000694851">
    <property type="component" value="Unplaced"/>
</dbReference>
<evidence type="ECO:0000256" key="20">
    <source>
        <dbReference type="ARBA" id="ARBA00049459"/>
    </source>
</evidence>
<dbReference type="PROSITE" id="PS50939">
    <property type="entry name" value="CYTOCHROME_B561"/>
    <property type="match status" value="1"/>
</dbReference>
<dbReference type="SMART" id="SM00665">
    <property type="entry name" value="B561"/>
    <property type="match status" value="1"/>
</dbReference>
<feature type="transmembrane region" description="Helical" evidence="22">
    <location>
        <begin position="167"/>
        <end position="185"/>
    </location>
</feature>
<keyword evidence="10" id="KW-0249">Electron transport</keyword>
<dbReference type="InterPro" id="IPR043205">
    <property type="entry name" value="CYB561/CYBRD1-like"/>
</dbReference>
<evidence type="ECO:0000313" key="24">
    <source>
        <dbReference type="Proteomes" id="UP000694851"/>
    </source>
</evidence>
<dbReference type="FunFam" id="1.20.120.1770:FF:000001">
    <property type="entry name" value="Cytochrome b reductase 1"/>
    <property type="match status" value="1"/>
</dbReference>
<evidence type="ECO:0000256" key="9">
    <source>
        <dbReference type="ARBA" id="ARBA00022967"/>
    </source>
</evidence>
<feature type="domain" description="Cytochrome b561" evidence="23">
    <location>
        <begin position="15"/>
        <end position="227"/>
    </location>
</feature>
<dbReference type="InterPro" id="IPR006593">
    <property type="entry name" value="Cyt_b561/ferric_Rdtase_TM"/>
</dbReference>
<dbReference type="GeneID" id="109390403"/>
<reference evidence="25" key="1">
    <citation type="submission" date="2025-08" db="UniProtKB">
        <authorList>
            <consortium name="RefSeq"/>
        </authorList>
    </citation>
    <scope>IDENTIFICATION</scope>
    <source>
        <tissue evidence="25">Muscle</tissue>
    </source>
</reference>
<dbReference type="Gene3D" id="1.20.120.1770">
    <property type="match status" value="1"/>
</dbReference>
<keyword evidence="11 22" id="KW-1133">Transmembrane helix</keyword>
<proteinExistence type="predicted"/>
<comment type="catalytic activity">
    <reaction evidence="18">
        <text>monodehydro-L-ascorbate radical(out) + L-ascorbate(in) = monodehydro-L-ascorbate radical(in) + L-ascorbate(out)</text>
        <dbReference type="Rhea" id="RHEA:66524"/>
        <dbReference type="ChEBI" id="CHEBI:38290"/>
        <dbReference type="ChEBI" id="CHEBI:59513"/>
    </reaction>
    <physiologicalReaction direction="left-to-right" evidence="18">
        <dbReference type="Rhea" id="RHEA:66525"/>
    </physiologicalReaction>
</comment>
<evidence type="ECO:0000256" key="17">
    <source>
        <dbReference type="ARBA" id="ARBA00031718"/>
    </source>
</evidence>
<protein>
    <recommendedName>
        <fullName evidence="16">Plasma membrane ascorbate-dependent reductase CYBRD1</fullName>
        <ecNumber evidence="15">7.2.1.3</ecNumber>
    </recommendedName>
    <alternativeName>
        <fullName evidence="17">Cytochrome b reductase 1</fullName>
    </alternativeName>
</protein>
<evidence type="ECO:0000256" key="3">
    <source>
        <dbReference type="ARBA" id="ARBA00011738"/>
    </source>
</evidence>
<comment type="catalytic activity">
    <reaction evidence="20">
        <text>Cu(2+)(out) + L-ascorbate(in) = Cu(+)(out) + monodehydro-L-ascorbate radical(in) + H(+)</text>
        <dbReference type="Rhea" id="RHEA:66656"/>
        <dbReference type="ChEBI" id="CHEBI:15378"/>
        <dbReference type="ChEBI" id="CHEBI:29036"/>
        <dbReference type="ChEBI" id="CHEBI:38290"/>
        <dbReference type="ChEBI" id="CHEBI:49552"/>
        <dbReference type="ChEBI" id="CHEBI:59513"/>
    </reaction>
    <physiologicalReaction direction="left-to-right" evidence="20">
        <dbReference type="Rhea" id="RHEA:66657"/>
    </physiologicalReaction>
</comment>
<feature type="region of interest" description="Disordered" evidence="21">
    <location>
        <begin position="259"/>
        <end position="292"/>
    </location>
</feature>
<keyword evidence="9" id="KW-1278">Translocase</keyword>
<evidence type="ECO:0000256" key="22">
    <source>
        <dbReference type="SAM" id="Phobius"/>
    </source>
</evidence>
<keyword evidence="7 22" id="KW-0812">Transmembrane</keyword>
<accession>A0A8B7SG72</accession>
<comment type="catalytic activity">
    <reaction evidence="19">
        <text>Fe(3+)(out) + L-ascorbate(in) = monodehydro-L-ascorbate radical(in) + Fe(2+)(out) + H(+)</text>
        <dbReference type="Rhea" id="RHEA:30403"/>
        <dbReference type="ChEBI" id="CHEBI:15378"/>
        <dbReference type="ChEBI" id="CHEBI:29033"/>
        <dbReference type="ChEBI" id="CHEBI:29034"/>
        <dbReference type="ChEBI" id="CHEBI:38290"/>
        <dbReference type="ChEBI" id="CHEBI:59513"/>
        <dbReference type="EC" id="7.2.1.3"/>
    </reaction>
    <physiologicalReaction direction="left-to-right" evidence="19">
        <dbReference type="Rhea" id="RHEA:30404"/>
    </physiologicalReaction>
</comment>
<evidence type="ECO:0000256" key="6">
    <source>
        <dbReference type="ARBA" id="ARBA00022617"/>
    </source>
</evidence>
<organism evidence="24 25">
    <name type="scientific">Hipposideros armiger</name>
    <name type="common">Great Himalayan leaf-nosed bat</name>
    <dbReference type="NCBI Taxonomy" id="186990"/>
    <lineage>
        <taxon>Eukaryota</taxon>
        <taxon>Metazoa</taxon>
        <taxon>Chordata</taxon>
        <taxon>Craniata</taxon>
        <taxon>Vertebrata</taxon>
        <taxon>Euteleostomi</taxon>
        <taxon>Mammalia</taxon>
        <taxon>Eutheria</taxon>
        <taxon>Laurasiatheria</taxon>
        <taxon>Chiroptera</taxon>
        <taxon>Yinpterochiroptera</taxon>
        <taxon>Rhinolophoidea</taxon>
        <taxon>Hipposideridae</taxon>
        <taxon>Hipposideros</taxon>
    </lineage>
</organism>
<evidence type="ECO:0000313" key="25">
    <source>
        <dbReference type="RefSeq" id="XP_019512357.1"/>
    </source>
</evidence>
<feature type="transmembrane region" description="Helical" evidence="22">
    <location>
        <begin position="52"/>
        <end position="73"/>
    </location>
</feature>
<dbReference type="RefSeq" id="XP_019512357.1">
    <property type="nucleotide sequence ID" value="XM_019656812.1"/>
</dbReference>
<dbReference type="KEGG" id="hai:109390403"/>
<keyword evidence="14 22" id="KW-0472">Membrane</keyword>
<comment type="subcellular location">
    <subcellularLocation>
        <location evidence="2">Apical cell membrane</location>
        <topology evidence="2">Multi-pass membrane protein</topology>
    </subcellularLocation>
</comment>
<evidence type="ECO:0000256" key="8">
    <source>
        <dbReference type="ARBA" id="ARBA00022723"/>
    </source>
</evidence>
<dbReference type="OrthoDB" id="907479at2759"/>
<evidence type="ECO:0000256" key="18">
    <source>
        <dbReference type="ARBA" id="ARBA00047447"/>
    </source>
</evidence>
<comment type="cofactor">
    <cofactor evidence="1">
        <name>heme b</name>
        <dbReference type="ChEBI" id="CHEBI:60344"/>
    </cofactor>
</comment>
<comment type="subunit">
    <text evidence="3">Homodimer.</text>
</comment>
<keyword evidence="5" id="KW-1003">Cell membrane</keyword>
<evidence type="ECO:0000256" key="7">
    <source>
        <dbReference type="ARBA" id="ARBA00022692"/>
    </source>
</evidence>
<dbReference type="AlphaFoldDB" id="A0A8B7SG72"/>
<dbReference type="GO" id="GO:0140571">
    <property type="term" value="F:transmembrane ascorbate ferrireductase activity"/>
    <property type="evidence" value="ECO:0007669"/>
    <property type="project" value="UniProtKB-EC"/>
</dbReference>
<dbReference type="Pfam" id="PF03188">
    <property type="entry name" value="Cytochrom_B561"/>
    <property type="match status" value="1"/>
</dbReference>
<dbReference type="PANTHER" id="PTHR10106:SF12">
    <property type="entry name" value="PLASMA MEMBRANE ASCORBATE-DEPENDENT REDUCTASE CYBRD1"/>
    <property type="match status" value="1"/>
</dbReference>
<keyword evidence="4" id="KW-0813">Transport</keyword>
<feature type="transmembrane region" description="Helical" evidence="22">
    <location>
        <begin position="206"/>
        <end position="226"/>
    </location>
</feature>
<gene>
    <name evidence="25" type="primary">LOC109390403</name>
</gene>
<evidence type="ECO:0000256" key="13">
    <source>
        <dbReference type="ARBA" id="ARBA00023004"/>
    </source>
</evidence>
<evidence type="ECO:0000256" key="1">
    <source>
        <dbReference type="ARBA" id="ARBA00001970"/>
    </source>
</evidence>
<dbReference type="GO" id="GO:0016324">
    <property type="term" value="C:apical plasma membrane"/>
    <property type="evidence" value="ECO:0007669"/>
    <property type="project" value="UniProtKB-SubCell"/>
</dbReference>
<evidence type="ECO:0000256" key="10">
    <source>
        <dbReference type="ARBA" id="ARBA00022982"/>
    </source>
</evidence>
<feature type="transmembrane region" description="Helical" evidence="22">
    <location>
        <begin position="142"/>
        <end position="161"/>
    </location>
</feature>
<evidence type="ECO:0000256" key="11">
    <source>
        <dbReference type="ARBA" id="ARBA00022989"/>
    </source>
</evidence>
<evidence type="ECO:0000259" key="23">
    <source>
        <dbReference type="PROSITE" id="PS50939"/>
    </source>
</evidence>
<keyword evidence="8" id="KW-0479">Metal-binding</keyword>